<dbReference type="PROSITE" id="PS00026">
    <property type="entry name" value="CHIT_BIND_I_1"/>
    <property type="match status" value="1"/>
</dbReference>
<dbReference type="InterPro" id="IPR001002">
    <property type="entry name" value="Chitin-bd_1"/>
</dbReference>
<comment type="caution">
    <text evidence="8">The sequence shown here is derived from an EMBL/GenBank/DDBJ whole genome shotgun (WGS) entry which is preliminary data.</text>
</comment>
<dbReference type="SUPFAM" id="SSF54556">
    <property type="entry name" value="Chitinase insertion domain"/>
    <property type="match status" value="1"/>
</dbReference>
<feature type="chain" id="PRO_5007828379" description="chitinase" evidence="5">
    <location>
        <begin position="29"/>
        <end position="716"/>
    </location>
</feature>
<reference evidence="8 9" key="1">
    <citation type="submission" date="2015-06" db="EMBL/GenBank/DDBJ databases">
        <title>Survival trade-offs in plant roots during colonization by closely related pathogenic and mutualistic fungi.</title>
        <authorList>
            <person name="Hacquard S."/>
            <person name="Kracher B."/>
            <person name="Hiruma K."/>
            <person name="Weinman A."/>
            <person name="Muench P."/>
            <person name="Garrido Oter R."/>
            <person name="Ver Loren van Themaat E."/>
            <person name="Dallerey J.-F."/>
            <person name="Damm U."/>
            <person name="Henrissat B."/>
            <person name="Lespinet O."/>
            <person name="Thon M."/>
            <person name="Kemen E."/>
            <person name="McHardy A.C."/>
            <person name="Schulze-Lefert P."/>
            <person name="O'Connell R.J."/>
        </authorList>
    </citation>
    <scope>NUCLEOTIDE SEQUENCE [LARGE SCALE GENOMIC DNA]</scope>
    <source>
        <strain evidence="8 9">0861</strain>
    </source>
</reference>
<dbReference type="STRING" id="708197.A0A161W4X7"/>
<dbReference type="GO" id="GO:0008843">
    <property type="term" value="F:endochitinase activity"/>
    <property type="evidence" value="ECO:0007669"/>
    <property type="project" value="UniProtKB-EC"/>
</dbReference>
<dbReference type="PANTHER" id="PTHR11177:SF333">
    <property type="entry name" value="CHITINASE"/>
    <property type="match status" value="1"/>
</dbReference>
<organism evidence="8 9">
    <name type="scientific">Colletotrichum tofieldiae</name>
    <dbReference type="NCBI Taxonomy" id="708197"/>
    <lineage>
        <taxon>Eukaryota</taxon>
        <taxon>Fungi</taxon>
        <taxon>Dikarya</taxon>
        <taxon>Ascomycota</taxon>
        <taxon>Pezizomycotina</taxon>
        <taxon>Sordariomycetes</taxon>
        <taxon>Hypocreomycetidae</taxon>
        <taxon>Glomerellales</taxon>
        <taxon>Glomerellaceae</taxon>
        <taxon>Colletotrichum</taxon>
        <taxon>Colletotrichum spaethianum species complex</taxon>
    </lineage>
</organism>
<evidence type="ECO:0000313" key="9">
    <source>
        <dbReference type="Proteomes" id="UP000076552"/>
    </source>
</evidence>
<sequence>MEMGYRHMGAQLLTFFVVLLALVDIASTGTLRPRNDTIAPGHIPVVNQTLYKPLFRRHSNSTPKFNPEKLPRSLKSPDFCGADVCISNCDAKAQCGPYAREGEEKCPLNVCCSIWGFCGTTDSFCGEKCDDSVSTCGPAPEPQGKSLGFRRNIGYYESWATTRPCDVVYPSDLDLEGLTHLNFAFAFFHPKSFQITAMDSNAQSLLREFTGLKADNPKLQTWIAIGGWSFNDPGNNPDTRMAFSDMAMTRENRATFIRSLINFMDQFGFDGADIDWEYPGAEDRGGRPEDKANFVTLCKEMKEAFAGHYGLSVTLPASFWYLRHFDVAGMEPHVDWLNVMTYDIHGVWDAGEPHTNLTEIGEALSLLWRSGVSASNVVLGLAYYGRSFTLADPSCTSPGCVFTEGAKAGDCSKAAGVLTMAEIERIRGGKDVKEGFDMEAAVKWMTWDSNQWVSYEDAETFQLKLDWASSKGLGGTMIWAVDQGVYGVSNDLSTGFVALQQKGVTKRDIVEYKQHVDAGESCYVSFCGKPCEPGYSASSTMKGQVGSLGRGSACSGGDYHTLCCATGTILGKCTWSGWRGQGLSCYGGGCVPGDVLITSNSNYFWESPETDYTEDKTCNASALTYLCQGGLMAYCCRGFKPSLTAHKDVELVQPHHIEIHDDPTALAKRDFRSCAKAGLITAGGVMLASATLGPIGWVGDLLATGAVAVSLINSFG</sequence>
<dbReference type="EC" id="3.2.1.14" evidence="2"/>
<dbReference type="InterPro" id="IPR036861">
    <property type="entry name" value="Endochitinase-like_sf"/>
</dbReference>
<dbReference type="Gene3D" id="3.20.20.80">
    <property type="entry name" value="Glycosidases"/>
    <property type="match status" value="1"/>
</dbReference>
<feature type="disulfide bond" evidence="4">
    <location>
        <begin position="111"/>
        <end position="125"/>
    </location>
</feature>
<dbReference type="GO" id="GO:0008061">
    <property type="term" value="F:chitin binding"/>
    <property type="evidence" value="ECO:0007669"/>
    <property type="project" value="UniProtKB-UniRule"/>
</dbReference>
<dbReference type="Gene3D" id="3.30.60.10">
    <property type="entry name" value="Endochitinase-like"/>
    <property type="match status" value="1"/>
</dbReference>
<protein>
    <recommendedName>
        <fullName evidence="2">chitinase</fullName>
        <ecNumber evidence="2">3.2.1.14</ecNumber>
    </recommendedName>
</protein>
<comment type="similarity">
    <text evidence="1">Belongs to the glycosyl hydrolase 18 family. Chitinase class V subfamily.</text>
</comment>
<dbReference type="Pfam" id="PF00704">
    <property type="entry name" value="Glyco_hydro_18"/>
    <property type="match status" value="1"/>
</dbReference>
<keyword evidence="4" id="KW-1015">Disulfide bond</keyword>
<dbReference type="InterPro" id="IPR029070">
    <property type="entry name" value="Chitinase_insertion_sf"/>
</dbReference>
<evidence type="ECO:0000256" key="4">
    <source>
        <dbReference type="PROSITE-ProRule" id="PRU00261"/>
    </source>
</evidence>
<keyword evidence="8" id="KW-0378">Hydrolase</keyword>
<feature type="domain" description="Chitin-binding type-1" evidence="6">
    <location>
        <begin position="92"/>
        <end position="138"/>
    </location>
</feature>
<gene>
    <name evidence="8" type="ORF">CT0861_08229</name>
</gene>
<accession>A0A161W4X7</accession>
<evidence type="ECO:0000256" key="3">
    <source>
        <dbReference type="ARBA" id="ARBA00022669"/>
    </source>
</evidence>
<comment type="caution">
    <text evidence="4">Lacks conserved residue(s) required for the propagation of feature annotation.</text>
</comment>
<evidence type="ECO:0000259" key="6">
    <source>
        <dbReference type="PROSITE" id="PS50941"/>
    </source>
</evidence>
<dbReference type="InterPro" id="IPR011583">
    <property type="entry name" value="Chitinase_II/V-like_cat"/>
</dbReference>
<dbReference type="Proteomes" id="UP000076552">
    <property type="component" value="Unassembled WGS sequence"/>
</dbReference>
<dbReference type="Gene3D" id="3.10.50.10">
    <property type="match status" value="1"/>
</dbReference>
<evidence type="ECO:0000313" key="8">
    <source>
        <dbReference type="EMBL" id="KZL66283.1"/>
    </source>
</evidence>
<evidence type="ECO:0000256" key="1">
    <source>
        <dbReference type="ARBA" id="ARBA00008682"/>
    </source>
</evidence>
<evidence type="ECO:0000256" key="5">
    <source>
        <dbReference type="SAM" id="SignalP"/>
    </source>
</evidence>
<dbReference type="InterPro" id="IPR001223">
    <property type="entry name" value="Glyco_hydro18_cat"/>
</dbReference>
<dbReference type="Pfam" id="PF00187">
    <property type="entry name" value="Chitin_bind_1"/>
    <property type="match status" value="1"/>
</dbReference>
<dbReference type="PROSITE" id="PS51910">
    <property type="entry name" value="GH18_2"/>
    <property type="match status" value="1"/>
</dbReference>
<dbReference type="PANTHER" id="PTHR11177">
    <property type="entry name" value="CHITINASE"/>
    <property type="match status" value="1"/>
</dbReference>
<feature type="disulfide bond" evidence="4">
    <location>
        <begin position="106"/>
        <end position="118"/>
    </location>
</feature>
<dbReference type="InterPro" id="IPR050314">
    <property type="entry name" value="Glycosyl_Hydrlase_18"/>
</dbReference>
<dbReference type="SUPFAM" id="SSF57016">
    <property type="entry name" value="Plant lectins/antimicrobial peptides"/>
    <property type="match status" value="1"/>
</dbReference>
<keyword evidence="5" id="KW-0732">Signal</keyword>
<dbReference type="PROSITE" id="PS50941">
    <property type="entry name" value="CHIT_BIND_I_2"/>
    <property type="match status" value="1"/>
</dbReference>
<dbReference type="CDD" id="cd00035">
    <property type="entry name" value="ChtBD1"/>
    <property type="match status" value="1"/>
</dbReference>
<dbReference type="SUPFAM" id="SSF51445">
    <property type="entry name" value="(Trans)glycosidases"/>
    <property type="match status" value="1"/>
</dbReference>
<dbReference type="SMART" id="SM00270">
    <property type="entry name" value="ChtBD1"/>
    <property type="match status" value="1"/>
</dbReference>
<dbReference type="GO" id="GO:0005975">
    <property type="term" value="P:carbohydrate metabolic process"/>
    <property type="evidence" value="ECO:0007669"/>
    <property type="project" value="InterPro"/>
</dbReference>
<evidence type="ECO:0000256" key="2">
    <source>
        <dbReference type="ARBA" id="ARBA00012729"/>
    </source>
</evidence>
<keyword evidence="3 4" id="KW-0147">Chitin-binding</keyword>
<evidence type="ECO:0000259" key="7">
    <source>
        <dbReference type="PROSITE" id="PS51910"/>
    </source>
</evidence>
<dbReference type="InterPro" id="IPR017853">
    <property type="entry name" value="GH"/>
</dbReference>
<dbReference type="EMBL" id="LFIV01000183">
    <property type="protein sequence ID" value="KZL66283.1"/>
    <property type="molecule type" value="Genomic_DNA"/>
</dbReference>
<dbReference type="SMART" id="SM00636">
    <property type="entry name" value="Glyco_18"/>
    <property type="match status" value="1"/>
</dbReference>
<dbReference type="InterPro" id="IPR018371">
    <property type="entry name" value="Chitin-binding_1_CS"/>
</dbReference>
<keyword evidence="9" id="KW-1185">Reference proteome</keyword>
<name>A0A161W4X7_9PEZI</name>
<feature type="domain" description="GH18" evidence="7">
    <location>
        <begin position="150"/>
        <end position="499"/>
    </location>
</feature>
<feature type="signal peptide" evidence="5">
    <location>
        <begin position="1"/>
        <end position="28"/>
    </location>
</feature>
<dbReference type="AlphaFoldDB" id="A0A161W4X7"/>
<proteinExistence type="inferred from homology"/>